<keyword evidence="1" id="KW-0812">Transmembrane</keyword>
<evidence type="ECO:0000313" key="3">
    <source>
        <dbReference type="Proteomes" id="UP001165085"/>
    </source>
</evidence>
<dbReference type="Proteomes" id="UP001165085">
    <property type="component" value="Unassembled WGS sequence"/>
</dbReference>
<sequence length="241" mass="26642">MLAADKLQLQSALKQQATALKEKEFQLHHTNLMTVGTQAAMLTACNITMLIEFQPPLWSSDFSASPAALLYLPRLVKFLYYTCNVYALCCNIIVVSSTTVLAVLGTSLALRGPDGSMIVATEGLYAERARIFSKFGKGLVGTISAAFFACFLILHWETALVASSMCLYTAREIFRFYSRVKKTFDFDENTEAIDLNSLFTGAANIVAQPSDLFNRAMQRANGLREGGRTRDEETNSFLNNL</sequence>
<evidence type="ECO:0000313" key="2">
    <source>
        <dbReference type="EMBL" id="GMH60464.1"/>
    </source>
</evidence>
<feature type="transmembrane region" description="Helical" evidence="1">
    <location>
        <begin position="78"/>
        <end position="104"/>
    </location>
</feature>
<feature type="transmembrane region" description="Helical" evidence="1">
    <location>
        <begin position="138"/>
        <end position="156"/>
    </location>
</feature>
<organism evidence="2 3">
    <name type="scientific">Triparma strigata</name>
    <dbReference type="NCBI Taxonomy" id="1606541"/>
    <lineage>
        <taxon>Eukaryota</taxon>
        <taxon>Sar</taxon>
        <taxon>Stramenopiles</taxon>
        <taxon>Ochrophyta</taxon>
        <taxon>Bolidophyceae</taxon>
        <taxon>Parmales</taxon>
        <taxon>Triparmaceae</taxon>
        <taxon>Triparma</taxon>
    </lineage>
</organism>
<keyword evidence="1" id="KW-0472">Membrane</keyword>
<dbReference type="AlphaFoldDB" id="A0A9W6ZTS4"/>
<keyword evidence="3" id="KW-1185">Reference proteome</keyword>
<name>A0A9W6ZTS4_9STRA</name>
<evidence type="ECO:0000256" key="1">
    <source>
        <dbReference type="SAM" id="Phobius"/>
    </source>
</evidence>
<comment type="caution">
    <text evidence="2">The sequence shown here is derived from an EMBL/GenBank/DDBJ whole genome shotgun (WGS) entry which is preliminary data.</text>
</comment>
<keyword evidence="1" id="KW-1133">Transmembrane helix</keyword>
<dbReference type="OrthoDB" id="10253246at2759"/>
<dbReference type="EMBL" id="BRXY01000065">
    <property type="protein sequence ID" value="GMH60464.1"/>
    <property type="molecule type" value="Genomic_DNA"/>
</dbReference>
<proteinExistence type="predicted"/>
<reference evidence="3" key="1">
    <citation type="journal article" date="2023" name="Commun. Biol.">
        <title>Genome analysis of Parmales, the sister group of diatoms, reveals the evolutionary specialization of diatoms from phago-mixotrophs to photoautotrophs.</title>
        <authorList>
            <person name="Ban H."/>
            <person name="Sato S."/>
            <person name="Yoshikawa S."/>
            <person name="Yamada K."/>
            <person name="Nakamura Y."/>
            <person name="Ichinomiya M."/>
            <person name="Sato N."/>
            <person name="Blanc-Mathieu R."/>
            <person name="Endo H."/>
            <person name="Kuwata A."/>
            <person name="Ogata H."/>
        </authorList>
    </citation>
    <scope>NUCLEOTIDE SEQUENCE [LARGE SCALE GENOMIC DNA]</scope>
    <source>
        <strain evidence="3">NIES 3701</strain>
    </source>
</reference>
<accession>A0A9W6ZTS4</accession>
<protein>
    <submittedName>
        <fullName evidence="2">Uncharacterized protein</fullName>
    </submittedName>
</protein>
<gene>
    <name evidence="2" type="ORF">TrST_g5664</name>
</gene>